<keyword evidence="2" id="KW-1133">Transmembrane helix</keyword>
<feature type="compositionally biased region" description="Basic and acidic residues" evidence="1">
    <location>
        <begin position="721"/>
        <end position="733"/>
    </location>
</feature>
<accession>A0ABQ9F182</accession>
<keyword evidence="2" id="KW-0812">Transmembrane</keyword>
<evidence type="ECO:0000256" key="2">
    <source>
        <dbReference type="SAM" id="Phobius"/>
    </source>
</evidence>
<feature type="transmembrane region" description="Helical" evidence="2">
    <location>
        <begin position="345"/>
        <end position="367"/>
    </location>
</feature>
<dbReference type="EMBL" id="JARBDR010000648">
    <property type="protein sequence ID" value="KAJ8309627.1"/>
    <property type="molecule type" value="Genomic_DNA"/>
</dbReference>
<reference evidence="3 4" key="1">
    <citation type="submission" date="2022-12" db="EMBL/GenBank/DDBJ databases">
        <title>Chromosome-level genome of Tegillarca granosa.</title>
        <authorList>
            <person name="Kim J."/>
        </authorList>
    </citation>
    <scope>NUCLEOTIDE SEQUENCE [LARGE SCALE GENOMIC DNA]</scope>
    <source>
        <strain evidence="3">Teg-2019</strain>
        <tissue evidence="3">Adductor muscle</tissue>
    </source>
</reference>
<keyword evidence="4" id="KW-1185">Reference proteome</keyword>
<feature type="transmembrane region" description="Helical" evidence="2">
    <location>
        <begin position="387"/>
        <end position="409"/>
    </location>
</feature>
<feature type="transmembrane region" description="Helical" evidence="2">
    <location>
        <begin position="136"/>
        <end position="160"/>
    </location>
</feature>
<feature type="transmembrane region" description="Helical" evidence="2">
    <location>
        <begin position="180"/>
        <end position="200"/>
    </location>
</feature>
<feature type="compositionally biased region" description="Polar residues" evidence="1">
    <location>
        <begin position="659"/>
        <end position="669"/>
    </location>
</feature>
<evidence type="ECO:0000256" key="1">
    <source>
        <dbReference type="SAM" id="MobiDB-lite"/>
    </source>
</evidence>
<comment type="caution">
    <text evidence="3">The sequence shown here is derived from an EMBL/GenBank/DDBJ whole genome shotgun (WGS) entry which is preliminary data.</text>
</comment>
<sequence length="876" mass="101838">MPAKRKEIQPLLTEGEMSLHPSKKPVAINMRNYEEKEELDDEDFEEEILLTERKRKRRVSQLGWDATLLILEYFQILALIQSMSLRWVWPEEYLSVAFPVFLFNLDFWEFMKVFSPGSYKSVQGYYTPSSIVPMDFSYLAIAWLVLILVLVAVFIFVYALLYFMDHPQFFSHFARLRKSYFFIIQVLTLPFGTFMAHTFHCNNNKKVDVMNDLTCFAGLHWLYLTFGIVVSLVIFIIFPVYIIYSTRQEALGSCSEHHESFLLLKEMEYKVGLNKFWLIGDIHLFSSYTYWGMYYRAVSQWIKLVLVIIMAAGFHDYFGQAVAVTVFLFFFFALFLILRPFRLTVFNVVLMLSFVALGSLALMGAMATTYNSYTLASPWLLPQYSKWILFGINMAFITCALFFLIYLLLRQCLYHYQCVKFPIWPTFSTSRNDQLSFETKKYIKTFLRARFVLEKAQKIHPMFAPVHELSHQIQILNAYCREAEFLGDAIHGTMLDLLDEMIEIHAELAPKSLFAESVKPTIRETAREFMELVPIFAQRLAQRDYDLILVSPVKKRMLLKMFCMGAFLHGRAEKIAKAKLLTQPALETIWQEHPLVKELEEEEGYYEDLYPDPLELTDSDTIDVSMESSDSEDGGELTFVQMLDQLPDISTIEAPQIRSATGSQLSVNKPSGGSSRSLSAHSRRSTALGSDNPGFVLEAQDDGKVSLPGSIDYGEDNPAFDGKDEESLKESNHQHQHPHQLKRKILLLYILKVDCQRKVTFFLKVIFIFVLKNFQIMVSNTISMRIHYRETPLHHSNRYVGDKNELLLTIIMELRKLQMYILQLKKAIQKLHNPPWKYEFSIDFMLYYLSNNAVFKRNFQIMSSIANGLIVLHNFQ</sequence>
<evidence type="ECO:0000313" key="4">
    <source>
        <dbReference type="Proteomes" id="UP001217089"/>
    </source>
</evidence>
<feature type="transmembrane region" description="Helical" evidence="2">
    <location>
        <begin position="761"/>
        <end position="778"/>
    </location>
</feature>
<protein>
    <submittedName>
        <fullName evidence="3">Uncharacterized protein</fullName>
    </submittedName>
</protein>
<keyword evidence="2" id="KW-0472">Membrane</keyword>
<feature type="region of interest" description="Disordered" evidence="1">
    <location>
        <begin position="659"/>
        <end position="695"/>
    </location>
</feature>
<feature type="region of interest" description="Disordered" evidence="1">
    <location>
        <begin position="707"/>
        <end position="736"/>
    </location>
</feature>
<feature type="transmembrane region" description="Helical" evidence="2">
    <location>
        <begin position="220"/>
        <end position="244"/>
    </location>
</feature>
<evidence type="ECO:0000313" key="3">
    <source>
        <dbReference type="EMBL" id="KAJ8309627.1"/>
    </source>
</evidence>
<gene>
    <name evidence="3" type="ORF">KUTeg_012834</name>
</gene>
<dbReference type="Proteomes" id="UP001217089">
    <property type="component" value="Unassembled WGS sequence"/>
</dbReference>
<organism evidence="3 4">
    <name type="scientific">Tegillarca granosa</name>
    <name type="common">Malaysian cockle</name>
    <name type="synonym">Anadara granosa</name>
    <dbReference type="NCBI Taxonomy" id="220873"/>
    <lineage>
        <taxon>Eukaryota</taxon>
        <taxon>Metazoa</taxon>
        <taxon>Spiralia</taxon>
        <taxon>Lophotrochozoa</taxon>
        <taxon>Mollusca</taxon>
        <taxon>Bivalvia</taxon>
        <taxon>Autobranchia</taxon>
        <taxon>Pteriomorphia</taxon>
        <taxon>Arcoida</taxon>
        <taxon>Arcoidea</taxon>
        <taxon>Arcidae</taxon>
        <taxon>Tegillarca</taxon>
    </lineage>
</organism>
<feature type="transmembrane region" description="Helical" evidence="2">
    <location>
        <begin position="62"/>
        <end position="80"/>
    </location>
</feature>
<feature type="transmembrane region" description="Helical" evidence="2">
    <location>
        <begin position="318"/>
        <end position="338"/>
    </location>
</feature>
<proteinExistence type="predicted"/>
<feature type="compositionally biased region" description="Low complexity" evidence="1">
    <location>
        <begin position="671"/>
        <end position="680"/>
    </location>
</feature>
<feature type="transmembrane region" description="Helical" evidence="2">
    <location>
        <begin position="293"/>
        <end position="312"/>
    </location>
</feature>
<name>A0ABQ9F182_TEGGR</name>